<dbReference type="AlphaFoldDB" id="A0A7G9G7S6"/>
<evidence type="ECO:0000259" key="5">
    <source>
        <dbReference type="PROSITE" id="PS50975"/>
    </source>
</evidence>
<dbReference type="Proteomes" id="UP000515823">
    <property type="component" value="Chromosome"/>
</dbReference>
<keyword evidence="7" id="KW-1185">Reference proteome</keyword>
<dbReference type="PROSITE" id="PS50975">
    <property type="entry name" value="ATP_GRASP"/>
    <property type="match status" value="1"/>
</dbReference>
<dbReference type="InterPro" id="IPR016185">
    <property type="entry name" value="PreATP-grasp_dom_sf"/>
</dbReference>
<proteinExistence type="predicted"/>
<keyword evidence="3 4" id="KW-0067">ATP-binding</keyword>
<gene>
    <name evidence="6" type="ORF">H9Q78_07045</name>
</gene>
<dbReference type="Pfam" id="PF13535">
    <property type="entry name" value="ATP-grasp_4"/>
    <property type="match status" value="1"/>
</dbReference>
<dbReference type="PANTHER" id="PTHR43585">
    <property type="entry name" value="FUMIPYRROLE BIOSYNTHESIS PROTEIN C"/>
    <property type="match status" value="1"/>
</dbReference>
<dbReference type="GO" id="GO:0016874">
    <property type="term" value="F:ligase activity"/>
    <property type="evidence" value="ECO:0007669"/>
    <property type="project" value="UniProtKB-KW"/>
</dbReference>
<dbReference type="Gene3D" id="3.30.470.20">
    <property type="entry name" value="ATP-grasp fold, B domain"/>
    <property type="match status" value="1"/>
</dbReference>
<evidence type="ECO:0000313" key="7">
    <source>
        <dbReference type="Proteomes" id="UP000515823"/>
    </source>
</evidence>
<dbReference type="PANTHER" id="PTHR43585:SF2">
    <property type="entry name" value="ATP-GRASP ENZYME FSQD"/>
    <property type="match status" value="1"/>
</dbReference>
<name>A0A7G9G7S6_9FIRM</name>
<dbReference type="InterPro" id="IPR011761">
    <property type="entry name" value="ATP-grasp"/>
</dbReference>
<sequence length="397" mass="44288">MKKIMSLGGNYYQMTAVKAAKRLGYHVIDVDYLPDNPAHKYADEYYNISTLDKKAVLELARKLQIDGIMSYGSDVSAPTAAYVAEILGLPTNPLTSVEILTRKDRFRDFLKENDFRVPKSMDIIDVKEAKDFLCELGRPIMIKPVDASGSKGVSKVISIGEVEDAFREAKSYSKCGNIIAEEFVQRSNYQIAGDAFLVDGEIRIFGLANEHFDRLCNPLVPIGESFPAKISTKKTEIARSEIQRVMSLLNMKQGAINLDFMFDENGELFILELGPRNGGNLITDAIKEACGVDLGEYTVKAAVGENISDLMEKPYHNFITSYVIHSQKSGNFTGLKYSNGIQSKIIRNDLFISPGDHVERFNNGGFGIGAMLIKFDSQEEMMQTMDHMEDFITVCVE</sequence>
<reference evidence="6 7" key="1">
    <citation type="submission" date="2020-08" db="EMBL/GenBank/DDBJ databases">
        <authorList>
            <person name="Liu C."/>
            <person name="Sun Q."/>
        </authorList>
    </citation>
    <scope>NUCLEOTIDE SEQUENCE [LARGE SCALE GENOMIC DNA]</scope>
    <source>
        <strain evidence="6 7">NSJ-38</strain>
    </source>
</reference>
<evidence type="ECO:0000256" key="4">
    <source>
        <dbReference type="PROSITE-ProRule" id="PRU00409"/>
    </source>
</evidence>
<dbReference type="SUPFAM" id="SSF52440">
    <property type="entry name" value="PreATP-grasp domain"/>
    <property type="match status" value="1"/>
</dbReference>
<evidence type="ECO:0000256" key="1">
    <source>
        <dbReference type="ARBA" id="ARBA00022598"/>
    </source>
</evidence>
<dbReference type="Gene3D" id="3.30.1490.20">
    <property type="entry name" value="ATP-grasp fold, A domain"/>
    <property type="match status" value="1"/>
</dbReference>
<evidence type="ECO:0000256" key="2">
    <source>
        <dbReference type="ARBA" id="ARBA00022741"/>
    </source>
</evidence>
<dbReference type="Gene3D" id="3.40.50.20">
    <property type="match status" value="1"/>
</dbReference>
<dbReference type="RefSeq" id="WP_249304611.1">
    <property type="nucleotide sequence ID" value="NZ_CP060634.1"/>
</dbReference>
<keyword evidence="1" id="KW-0436">Ligase</keyword>
<protein>
    <submittedName>
        <fullName evidence="6">ATP-grasp domain-containing protein</fullName>
    </submittedName>
</protein>
<dbReference type="EMBL" id="CP060634">
    <property type="protein sequence ID" value="QNM06858.1"/>
    <property type="molecule type" value="Genomic_DNA"/>
</dbReference>
<organism evidence="6 7">
    <name type="scientific">Qiania dongpingensis</name>
    <dbReference type="NCBI Taxonomy" id="2763669"/>
    <lineage>
        <taxon>Bacteria</taxon>
        <taxon>Bacillati</taxon>
        <taxon>Bacillota</taxon>
        <taxon>Clostridia</taxon>
        <taxon>Lachnospirales</taxon>
        <taxon>Lachnospiraceae</taxon>
        <taxon>Qiania</taxon>
    </lineage>
</organism>
<keyword evidence="2 4" id="KW-0547">Nucleotide-binding</keyword>
<dbReference type="KEGG" id="qdo:H9Q78_07045"/>
<evidence type="ECO:0000313" key="6">
    <source>
        <dbReference type="EMBL" id="QNM06858.1"/>
    </source>
</evidence>
<dbReference type="GO" id="GO:0046872">
    <property type="term" value="F:metal ion binding"/>
    <property type="evidence" value="ECO:0007669"/>
    <property type="project" value="InterPro"/>
</dbReference>
<dbReference type="GO" id="GO:0005524">
    <property type="term" value="F:ATP binding"/>
    <property type="evidence" value="ECO:0007669"/>
    <property type="project" value="UniProtKB-UniRule"/>
</dbReference>
<accession>A0A7G9G7S6</accession>
<dbReference type="SUPFAM" id="SSF56059">
    <property type="entry name" value="Glutathione synthetase ATP-binding domain-like"/>
    <property type="match status" value="1"/>
</dbReference>
<dbReference type="InterPro" id="IPR052032">
    <property type="entry name" value="ATP-dep_AA_Ligase"/>
</dbReference>
<evidence type="ECO:0000256" key="3">
    <source>
        <dbReference type="ARBA" id="ARBA00022840"/>
    </source>
</evidence>
<feature type="domain" description="ATP-grasp" evidence="5">
    <location>
        <begin position="107"/>
        <end position="303"/>
    </location>
</feature>
<dbReference type="InterPro" id="IPR013815">
    <property type="entry name" value="ATP_grasp_subdomain_1"/>
</dbReference>